<keyword evidence="9" id="KW-0234">DNA repair</keyword>
<gene>
    <name evidence="11" type="primary">recC</name>
    <name evidence="11" type="ORF">BUCICURV3402_293</name>
</gene>
<evidence type="ECO:0000313" key="11">
    <source>
        <dbReference type="EMBL" id="VFP81574.1"/>
    </source>
</evidence>
<dbReference type="PIRSF" id="PIRSF000980">
    <property type="entry name" value="RecC"/>
    <property type="match status" value="1"/>
</dbReference>
<dbReference type="Gene3D" id="3.40.50.10930">
    <property type="match status" value="1"/>
</dbReference>
<accession>A0A451D793</accession>
<evidence type="ECO:0000259" key="10">
    <source>
        <dbReference type="Pfam" id="PF17946"/>
    </source>
</evidence>
<dbReference type="Pfam" id="PF04257">
    <property type="entry name" value="Exonuc_V_gamma"/>
    <property type="match status" value="1"/>
</dbReference>
<dbReference type="Pfam" id="PF17946">
    <property type="entry name" value="RecC_C"/>
    <property type="match status" value="1"/>
</dbReference>
<sequence length="1041" mass="125764">MLKIYQSNQINFLLKKICTKIMTNKNKNIFLEEIFLIDNLNIKKWIEIYISKNKNISMNIKYFIISKFFINLIRNINHKKKYQIPILFKKKSLQWILMSIIRDQKKCLFLKKYGIFYKNFEFCSYMADIFIKYIFFKPELIYMWETEKKNNSSKTLYLWQKKLWKLIIKKIKDLKENNFTEIINNFLKNKKYISQIIPKKIFILSFSPINPFVNFIIHIIKNITSIYLFQYQIYDKKNKNMNSTLVFFKKINILPKKKIIKNHYCVKKNFFFNKSHTKKILSILQYNLFNKSLYKKNIKKKFYINDKSIFIHKCYSRLQEIQILYAHIINILNSDKKIKPHNILITTNNINPYLYYINQIFSSFLPNNSSIHNSNINILKKNILLIIKKILQIKKNRFEYSWVLSLLDEKLLRKKFFIKSDDIKIIYKYISDLNVRFGFDKDHFKQMSITDINTYSWSYAIKRITAGFLLQGKYSIWNNISIYNISSNKNNILLGNFIDLITKLQKLRKKILNKKLLKSWLNIIPQIIKEFFYIPIKYKMFFFELENIWKKIISTGITMNYLNKISIDILLQQFFEYNFSLCEKNKFMSGYINIMNLNKIRMIPFKMICIIGCNQENISIPKKTDILNFINSEIYQNNKNIFFETIISTQKYLLLSYTKNTITENKHYPSKYITDIIHYIKKNFYIKNKKKCKKSTINIVDKVYINNKNKLNNFCLINTTLEKFSQKKNNIKKYKKINFTIKNSIKIKELVNFWKNPIQYFFKKNLNVHILNNIKNKLSKDESFYIQPLDKYKIRNKILKYFLLKKQTKNLFKKFQLKNKLPPNNVGKILWKKEEKKMYILSNQINQITNSPKEINFNLKIKKYKLSGKIKKINKTNLVHWCTNKINYKEIISLWIEHIICCILKKNNKSILLGINNSNLEFSFLTKKKAEKYLEKYIQGYIDGLKKPLLILKSGIIWLQSIYFKKFNIIKNDKYTLNIAKKKFLQEWNGSLFREGEKNNVYIKKLISKINPIIIKKICRTCKYWLLPIFKNTNIKKYHII</sequence>
<dbReference type="GO" id="GO:0003677">
    <property type="term" value="F:DNA binding"/>
    <property type="evidence" value="ECO:0007669"/>
    <property type="project" value="UniProtKB-KW"/>
</dbReference>
<keyword evidence="8" id="KW-0238">DNA-binding</keyword>
<dbReference type="Proteomes" id="UP000294344">
    <property type="component" value="Chromosome"/>
</dbReference>
<keyword evidence="5" id="KW-0347">Helicase</keyword>
<feature type="domain" description="RecC C-terminal" evidence="10">
    <location>
        <begin position="744"/>
        <end position="961"/>
    </location>
</feature>
<evidence type="ECO:0000256" key="9">
    <source>
        <dbReference type="ARBA" id="ARBA00023204"/>
    </source>
</evidence>
<dbReference type="InterPro" id="IPR041500">
    <property type="entry name" value="RecC_C"/>
</dbReference>
<dbReference type="EC" id="3.1.11.5" evidence="11"/>
<dbReference type="GO" id="GO:0006310">
    <property type="term" value="P:DNA recombination"/>
    <property type="evidence" value="ECO:0007669"/>
    <property type="project" value="TreeGrafter"/>
</dbReference>
<evidence type="ECO:0000256" key="5">
    <source>
        <dbReference type="ARBA" id="ARBA00022806"/>
    </source>
</evidence>
<dbReference type="Gene3D" id="1.10.10.990">
    <property type="match status" value="1"/>
</dbReference>
<dbReference type="EMBL" id="LR217710">
    <property type="protein sequence ID" value="VFP81574.1"/>
    <property type="molecule type" value="Genomic_DNA"/>
</dbReference>
<proteinExistence type="predicted"/>
<evidence type="ECO:0000313" key="12">
    <source>
        <dbReference type="Proteomes" id="UP000294344"/>
    </source>
</evidence>
<organism evidence="11 12">
    <name type="scientific">Buchnera aphidicola</name>
    <name type="common">Cinara curvipes</name>
    <dbReference type="NCBI Taxonomy" id="2518975"/>
    <lineage>
        <taxon>Bacteria</taxon>
        <taxon>Pseudomonadati</taxon>
        <taxon>Pseudomonadota</taxon>
        <taxon>Gammaproteobacteria</taxon>
        <taxon>Enterobacterales</taxon>
        <taxon>Erwiniaceae</taxon>
        <taxon>Buchnera</taxon>
    </lineage>
</organism>
<dbReference type="PANTHER" id="PTHR30591">
    <property type="entry name" value="RECBCD ENZYME SUBUNIT RECC"/>
    <property type="match status" value="1"/>
</dbReference>
<dbReference type="SUPFAM" id="SSF52540">
    <property type="entry name" value="P-loop containing nucleoside triphosphate hydrolases"/>
    <property type="match status" value="2"/>
</dbReference>
<dbReference type="InterPro" id="IPR006697">
    <property type="entry name" value="RecC"/>
</dbReference>
<keyword evidence="7" id="KW-0067">ATP-binding</keyword>
<evidence type="ECO:0000256" key="1">
    <source>
        <dbReference type="ARBA" id="ARBA00022722"/>
    </source>
</evidence>
<dbReference type="AlphaFoldDB" id="A0A451D793"/>
<dbReference type="GO" id="GO:0009338">
    <property type="term" value="C:exodeoxyribonuclease V complex"/>
    <property type="evidence" value="ECO:0007669"/>
    <property type="project" value="InterPro"/>
</dbReference>
<protein>
    <submittedName>
        <fullName evidence="11">RecBCD enzyme subunit RecC</fullName>
        <ecNumber evidence="11">3.1.11.5</ecNumber>
    </submittedName>
</protein>
<dbReference type="InterPro" id="IPR013986">
    <property type="entry name" value="DExx_box_DNA_helicase_dom_sf"/>
</dbReference>
<keyword evidence="2" id="KW-0547">Nucleotide-binding</keyword>
<evidence type="ECO:0000256" key="4">
    <source>
        <dbReference type="ARBA" id="ARBA00022801"/>
    </source>
</evidence>
<evidence type="ECO:0000256" key="7">
    <source>
        <dbReference type="ARBA" id="ARBA00022840"/>
    </source>
</evidence>
<dbReference type="GO" id="GO:0006281">
    <property type="term" value="P:DNA repair"/>
    <property type="evidence" value="ECO:0007669"/>
    <property type="project" value="UniProtKB-KW"/>
</dbReference>
<dbReference type="SUPFAM" id="SSF52980">
    <property type="entry name" value="Restriction endonuclease-like"/>
    <property type="match status" value="1"/>
</dbReference>
<reference evidence="11 12" key="1">
    <citation type="submission" date="2019-02" db="EMBL/GenBank/DDBJ databases">
        <authorList>
            <person name="Manzano-Marin A."/>
            <person name="Manzano-Marin A."/>
        </authorList>
    </citation>
    <scope>NUCLEOTIDE SEQUENCE [LARGE SCALE GENOMIC DNA]</scope>
    <source>
        <strain evidence="11 12">BuCicurvipes</strain>
    </source>
</reference>
<name>A0A451D793_9GAMM</name>
<dbReference type="InterPro" id="IPR027417">
    <property type="entry name" value="P-loop_NTPase"/>
</dbReference>
<keyword evidence="1" id="KW-0540">Nuclease</keyword>
<evidence type="ECO:0000256" key="3">
    <source>
        <dbReference type="ARBA" id="ARBA00022763"/>
    </source>
</evidence>
<keyword evidence="6" id="KW-0269">Exonuclease</keyword>
<dbReference type="Gene3D" id="3.40.50.300">
    <property type="entry name" value="P-loop containing nucleotide triphosphate hydrolases"/>
    <property type="match status" value="1"/>
</dbReference>
<dbReference type="GO" id="GO:0008854">
    <property type="term" value="F:exodeoxyribonuclease V activity"/>
    <property type="evidence" value="ECO:0007669"/>
    <property type="project" value="UniProtKB-EC"/>
</dbReference>
<dbReference type="GO" id="GO:0005524">
    <property type="term" value="F:ATP binding"/>
    <property type="evidence" value="ECO:0007669"/>
    <property type="project" value="UniProtKB-KW"/>
</dbReference>
<dbReference type="GO" id="GO:0004386">
    <property type="term" value="F:helicase activity"/>
    <property type="evidence" value="ECO:0007669"/>
    <property type="project" value="UniProtKB-KW"/>
</dbReference>
<dbReference type="Gene3D" id="1.10.10.160">
    <property type="match status" value="1"/>
</dbReference>
<evidence type="ECO:0000256" key="2">
    <source>
        <dbReference type="ARBA" id="ARBA00022741"/>
    </source>
</evidence>
<evidence type="ECO:0000256" key="6">
    <source>
        <dbReference type="ARBA" id="ARBA00022839"/>
    </source>
</evidence>
<keyword evidence="4 11" id="KW-0378">Hydrolase</keyword>
<dbReference type="InterPro" id="IPR011335">
    <property type="entry name" value="Restrct_endonuc-II-like"/>
</dbReference>
<dbReference type="Gene3D" id="1.10.486.10">
    <property type="entry name" value="PCRA, domain 4"/>
    <property type="match status" value="1"/>
</dbReference>
<evidence type="ECO:0000256" key="8">
    <source>
        <dbReference type="ARBA" id="ARBA00023125"/>
    </source>
</evidence>
<dbReference type="PANTHER" id="PTHR30591:SF1">
    <property type="entry name" value="RECBCD ENZYME SUBUNIT RECC"/>
    <property type="match status" value="1"/>
</dbReference>
<keyword evidence="3" id="KW-0227">DNA damage</keyword>
<dbReference type="CDD" id="cd22353">
    <property type="entry name" value="RecC_C-like"/>
    <property type="match status" value="1"/>
</dbReference>